<dbReference type="InterPro" id="IPR051447">
    <property type="entry name" value="Lipoprotein-release_system"/>
</dbReference>
<dbReference type="GO" id="GO:0044874">
    <property type="term" value="P:lipoprotein localization to outer membrane"/>
    <property type="evidence" value="ECO:0007669"/>
    <property type="project" value="TreeGrafter"/>
</dbReference>
<dbReference type="InterPro" id="IPR025857">
    <property type="entry name" value="MacB_PCD"/>
</dbReference>
<name>A0A516INZ8_9SPHN</name>
<keyword evidence="7 8" id="KW-0472">Membrane</keyword>
<evidence type="ECO:0000256" key="3">
    <source>
        <dbReference type="ARBA" id="ARBA00022448"/>
    </source>
</evidence>
<dbReference type="KEGG" id="sxa:FMM02_00885"/>
<evidence type="ECO:0000256" key="6">
    <source>
        <dbReference type="ARBA" id="ARBA00022989"/>
    </source>
</evidence>
<sequence>MILNAHEKMIAKRYLVPVKGERFIFVVAGFSVGAVALGVAALIIVMSVMNGFRAELFEKISGLNGHAIIQGYDGRLADWEQIAERARKTPGIQSATPLIEQPLMASANGRVEGVLVRGNRIEDIRSNPVLNGKVLSGDLKNITPGSNRVAIGVRLAETLGAFPGSEISLISPEGRATPVGTVPRIVTYEVGAVFEVGIFEYDKAFVIMPMEDAQTLLMLGDLVGMVEVQTDDPDNVREILAPLQPLVNGKGVIVDWRQMNSALFEALEIERVAMFVVLCIIILVAAFNIASSLIMLVRAKTRDIAILRTMGASRGSMLKIFMTVGLTIGTFGIVIGLALGAIFLFFRQGVVNVIQLLTGQNLWDPSVRFLTELPSRTDPLEVAAIVAVTLVLTYFATLFPARGAAATDPVQVLRYE</sequence>
<comment type="subcellular location">
    <subcellularLocation>
        <location evidence="1">Cell membrane</location>
        <topology evidence="1">Multi-pass membrane protein</topology>
    </subcellularLocation>
</comment>
<keyword evidence="5 8" id="KW-0812">Transmembrane</keyword>
<evidence type="ECO:0000313" key="11">
    <source>
        <dbReference type="EMBL" id="QDP18642.1"/>
    </source>
</evidence>
<evidence type="ECO:0000256" key="1">
    <source>
        <dbReference type="ARBA" id="ARBA00004651"/>
    </source>
</evidence>
<keyword evidence="3" id="KW-0813">Transport</keyword>
<evidence type="ECO:0000256" key="2">
    <source>
        <dbReference type="ARBA" id="ARBA00005236"/>
    </source>
</evidence>
<evidence type="ECO:0000256" key="7">
    <source>
        <dbReference type="ARBA" id="ARBA00023136"/>
    </source>
</evidence>
<dbReference type="PANTHER" id="PTHR30489:SF0">
    <property type="entry name" value="LIPOPROTEIN-RELEASING SYSTEM TRANSMEMBRANE PROTEIN LOLE"/>
    <property type="match status" value="1"/>
</dbReference>
<dbReference type="Pfam" id="PF12704">
    <property type="entry name" value="MacB_PCD"/>
    <property type="match status" value="1"/>
</dbReference>
<dbReference type="GO" id="GO:0098797">
    <property type="term" value="C:plasma membrane protein complex"/>
    <property type="evidence" value="ECO:0007669"/>
    <property type="project" value="TreeGrafter"/>
</dbReference>
<dbReference type="NCBIfam" id="TIGR02212">
    <property type="entry name" value="lolCE"/>
    <property type="match status" value="1"/>
</dbReference>
<dbReference type="PANTHER" id="PTHR30489">
    <property type="entry name" value="LIPOPROTEIN-RELEASING SYSTEM TRANSMEMBRANE PROTEIN LOLE"/>
    <property type="match status" value="1"/>
</dbReference>
<gene>
    <name evidence="11" type="ORF">FMM02_00885</name>
</gene>
<dbReference type="RefSeq" id="WP_147493105.1">
    <property type="nucleotide sequence ID" value="NZ_CP041659.1"/>
</dbReference>
<feature type="transmembrane region" description="Helical" evidence="8">
    <location>
        <begin position="382"/>
        <end position="401"/>
    </location>
</feature>
<dbReference type="InterPro" id="IPR003838">
    <property type="entry name" value="ABC3_permease_C"/>
</dbReference>
<comment type="similarity">
    <text evidence="2">Belongs to the ABC-4 integral membrane protein family. LolC/E subfamily.</text>
</comment>
<evidence type="ECO:0000256" key="4">
    <source>
        <dbReference type="ARBA" id="ARBA00022475"/>
    </source>
</evidence>
<feature type="transmembrane region" description="Helical" evidence="8">
    <location>
        <begin position="23"/>
        <end position="49"/>
    </location>
</feature>
<organism evidence="11 12">
    <name type="scientific">Sphingomonas xanthus</name>
    <dbReference type="NCBI Taxonomy" id="2594473"/>
    <lineage>
        <taxon>Bacteria</taxon>
        <taxon>Pseudomonadati</taxon>
        <taxon>Pseudomonadota</taxon>
        <taxon>Alphaproteobacteria</taxon>
        <taxon>Sphingomonadales</taxon>
        <taxon>Sphingomonadaceae</taxon>
        <taxon>Sphingomonas</taxon>
    </lineage>
</organism>
<dbReference type="Proteomes" id="UP000321857">
    <property type="component" value="Chromosome"/>
</dbReference>
<accession>A0A516INZ8</accession>
<feature type="domain" description="MacB-like periplasmic core" evidence="10">
    <location>
        <begin position="31"/>
        <end position="243"/>
    </location>
</feature>
<dbReference type="OrthoDB" id="9808461at2"/>
<dbReference type="InterPro" id="IPR011925">
    <property type="entry name" value="LolCE_TM"/>
</dbReference>
<proteinExistence type="inferred from homology"/>
<evidence type="ECO:0000259" key="9">
    <source>
        <dbReference type="Pfam" id="PF02687"/>
    </source>
</evidence>
<protein>
    <submittedName>
        <fullName evidence="11">Lipoprotein-releasing ABC transporter permease subunit</fullName>
    </submittedName>
</protein>
<feature type="transmembrane region" description="Helical" evidence="8">
    <location>
        <begin position="272"/>
        <end position="297"/>
    </location>
</feature>
<feature type="transmembrane region" description="Helical" evidence="8">
    <location>
        <begin position="318"/>
        <end position="346"/>
    </location>
</feature>
<reference evidence="11 12" key="1">
    <citation type="submission" date="2019-07" db="EMBL/GenBank/DDBJ databases">
        <title>Sphingomonas AE3 Genome sequencing and assembly.</title>
        <authorList>
            <person name="Kim H."/>
        </authorList>
    </citation>
    <scope>NUCLEOTIDE SEQUENCE [LARGE SCALE GENOMIC DNA]</scope>
    <source>
        <strain evidence="11 12">AE3</strain>
    </source>
</reference>
<dbReference type="EMBL" id="CP041659">
    <property type="protein sequence ID" value="QDP18642.1"/>
    <property type="molecule type" value="Genomic_DNA"/>
</dbReference>
<evidence type="ECO:0000256" key="5">
    <source>
        <dbReference type="ARBA" id="ARBA00022692"/>
    </source>
</evidence>
<evidence type="ECO:0000256" key="8">
    <source>
        <dbReference type="SAM" id="Phobius"/>
    </source>
</evidence>
<dbReference type="Pfam" id="PF02687">
    <property type="entry name" value="FtsX"/>
    <property type="match status" value="1"/>
</dbReference>
<dbReference type="GO" id="GO:0042953">
    <property type="term" value="P:lipoprotein transport"/>
    <property type="evidence" value="ECO:0007669"/>
    <property type="project" value="InterPro"/>
</dbReference>
<keyword evidence="12" id="KW-1185">Reference proteome</keyword>
<keyword evidence="4" id="KW-1003">Cell membrane</keyword>
<dbReference type="AlphaFoldDB" id="A0A516INZ8"/>
<keyword evidence="6 8" id="KW-1133">Transmembrane helix</keyword>
<feature type="domain" description="ABC3 transporter permease C-terminal" evidence="9">
    <location>
        <begin position="276"/>
        <end position="408"/>
    </location>
</feature>
<evidence type="ECO:0000259" key="10">
    <source>
        <dbReference type="Pfam" id="PF12704"/>
    </source>
</evidence>
<evidence type="ECO:0000313" key="12">
    <source>
        <dbReference type="Proteomes" id="UP000321857"/>
    </source>
</evidence>
<keyword evidence="11" id="KW-0449">Lipoprotein</keyword>